<evidence type="ECO:0000313" key="9">
    <source>
        <dbReference type="Proteomes" id="UP000521313"/>
    </source>
</evidence>
<dbReference type="SFLD" id="SFLDG01384">
    <property type="entry name" value="thioether_bond_formation_requi"/>
    <property type="match status" value="1"/>
</dbReference>
<protein>
    <recommendedName>
        <fullName evidence="7">Radical SAM core domain-containing protein</fullName>
    </recommendedName>
</protein>
<dbReference type="RefSeq" id="WP_183376082.1">
    <property type="nucleotide sequence ID" value="NZ_JACHHD010000013.1"/>
</dbReference>
<dbReference type="PANTHER" id="PTHR43273">
    <property type="entry name" value="ANAEROBIC SULFATASE-MATURATING ENZYME HOMOLOG ASLB-RELATED"/>
    <property type="match status" value="1"/>
</dbReference>
<keyword evidence="3" id="KW-0479">Metal-binding</keyword>
<dbReference type="InterPro" id="IPR058240">
    <property type="entry name" value="rSAM_sf"/>
</dbReference>
<dbReference type="AlphaFoldDB" id="A0A7W8FYX8"/>
<keyword evidence="2" id="KW-0949">S-adenosyl-L-methionine</keyword>
<accession>A0A7W8FYX8</accession>
<evidence type="ECO:0000259" key="7">
    <source>
        <dbReference type="PROSITE" id="PS51918"/>
    </source>
</evidence>
<dbReference type="PANTHER" id="PTHR43273:SF3">
    <property type="entry name" value="ANAEROBIC SULFATASE-MATURATING ENZYME HOMOLOG ASLB-RELATED"/>
    <property type="match status" value="1"/>
</dbReference>
<dbReference type="InterPro" id="IPR007197">
    <property type="entry name" value="rSAM"/>
</dbReference>
<dbReference type="GO" id="GO:0051536">
    <property type="term" value="F:iron-sulfur cluster binding"/>
    <property type="evidence" value="ECO:0007669"/>
    <property type="project" value="UniProtKB-KW"/>
</dbReference>
<comment type="caution">
    <text evidence="8">The sequence shown here is derived from an EMBL/GenBank/DDBJ whole genome shotgun (WGS) entry which is preliminary data.</text>
</comment>
<keyword evidence="4" id="KW-0408">Iron</keyword>
<dbReference type="InterPro" id="IPR013785">
    <property type="entry name" value="Aldolase_TIM"/>
</dbReference>
<dbReference type="Proteomes" id="UP000521313">
    <property type="component" value="Unassembled WGS sequence"/>
</dbReference>
<dbReference type="SUPFAM" id="SSF102114">
    <property type="entry name" value="Radical SAM enzymes"/>
    <property type="match status" value="1"/>
</dbReference>
<dbReference type="NCBIfam" id="TIGR04085">
    <property type="entry name" value="rSAM_more_4Fe4S"/>
    <property type="match status" value="1"/>
</dbReference>
<reference evidence="8 9" key="1">
    <citation type="submission" date="2020-08" db="EMBL/GenBank/DDBJ databases">
        <title>Genomic Encyclopedia of Type Strains, Phase IV (KMG-IV): sequencing the most valuable type-strain genomes for metagenomic binning, comparative biology and taxonomic classification.</title>
        <authorList>
            <person name="Goeker M."/>
        </authorList>
    </citation>
    <scope>NUCLEOTIDE SEQUENCE [LARGE SCALE GENOMIC DNA]</scope>
    <source>
        <strain evidence="8 9">DSM 26963</strain>
    </source>
</reference>
<feature type="domain" description="Radical SAM core" evidence="7">
    <location>
        <begin position="1"/>
        <end position="223"/>
    </location>
</feature>
<proteinExistence type="inferred from homology"/>
<gene>
    <name evidence="8" type="ORF">HNQ43_001344</name>
</gene>
<comment type="similarity">
    <text evidence="6">Belongs to the radical SAM superfamily. Anaerobic sulfatase-maturating enzyme family.</text>
</comment>
<evidence type="ECO:0000256" key="5">
    <source>
        <dbReference type="ARBA" id="ARBA00023014"/>
    </source>
</evidence>
<evidence type="ECO:0000256" key="6">
    <source>
        <dbReference type="ARBA" id="ARBA00023601"/>
    </source>
</evidence>
<dbReference type="InterPro" id="IPR023867">
    <property type="entry name" value="Sulphatase_maturase_rSAM"/>
</dbReference>
<sequence>MKSIQFLIKPVSAACNMECKYCFYKDVHSYQQRSTPRDKLAFDTIRALIKQSSSFDDVTFAFQGGEPTLAGLSFFETFVKEVEILSTRANIHYSFQTNGLLIDDDWCDFFKKNDVLVGISLDGPHEYHDRFRHTLNGKKTSQTILKNMDNLKKHQVRFNILTVLTSTLSKHPMQYFRWIKEQDFRYVQLIPCLPPLETDKNDYSLNPRQFAQFYKVLFRLWYKEFQNGQYYSISLFDNWILLLQGRKPFQCGMTGNCTFQNVVESDGSVYPCDFYAYDKWYCGNILEESIDQIQNSQTAKSFLNRESVLSNACFDCPYQNYCHQNCQRCHMIYYDQSYCGLRDFLDESFLTFLKIAKTI</sequence>
<dbReference type="SFLD" id="SFLDS00029">
    <property type="entry name" value="Radical_SAM"/>
    <property type="match status" value="1"/>
</dbReference>
<organism evidence="8 9">
    <name type="scientific">Faecalicoccus acidiformans</name>
    <dbReference type="NCBI Taxonomy" id="915173"/>
    <lineage>
        <taxon>Bacteria</taxon>
        <taxon>Bacillati</taxon>
        <taxon>Bacillota</taxon>
        <taxon>Erysipelotrichia</taxon>
        <taxon>Erysipelotrichales</taxon>
        <taxon>Erysipelotrichaceae</taxon>
        <taxon>Faecalicoccus</taxon>
    </lineage>
</organism>
<dbReference type="GO" id="GO:0046872">
    <property type="term" value="F:metal ion binding"/>
    <property type="evidence" value="ECO:0007669"/>
    <property type="project" value="UniProtKB-KW"/>
</dbReference>
<dbReference type="Pfam" id="PF04055">
    <property type="entry name" value="Radical_SAM"/>
    <property type="match status" value="1"/>
</dbReference>
<dbReference type="SFLD" id="SFLDG01067">
    <property type="entry name" value="SPASM/twitch_domain_containing"/>
    <property type="match status" value="1"/>
</dbReference>
<dbReference type="SFLD" id="SFLDG01386">
    <property type="entry name" value="main_SPASM_domain-containing"/>
    <property type="match status" value="1"/>
</dbReference>
<evidence type="ECO:0000256" key="2">
    <source>
        <dbReference type="ARBA" id="ARBA00022691"/>
    </source>
</evidence>
<dbReference type="CDD" id="cd01335">
    <property type="entry name" value="Radical_SAM"/>
    <property type="match status" value="1"/>
</dbReference>
<keyword evidence="5" id="KW-0411">Iron-sulfur</keyword>
<evidence type="ECO:0000256" key="4">
    <source>
        <dbReference type="ARBA" id="ARBA00023004"/>
    </source>
</evidence>
<dbReference type="Pfam" id="PF13186">
    <property type="entry name" value="SPASM"/>
    <property type="match status" value="1"/>
</dbReference>
<name>A0A7W8FYX8_9FIRM</name>
<dbReference type="InterPro" id="IPR023885">
    <property type="entry name" value="4Fe4S-binding_SPASM_dom"/>
</dbReference>
<dbReference type="Gene3D" id="3.20.20.70">
    <property type="entry name" value="Aldolase class I"/>
    <property type="match status" value="1"/>
</dbReference>
<dbReference type="EMBL" id="JACHHD010000013">
    <property type="protein sequence ID" value="MBB5185290.1"/>
    <property type="molecule type" value="Genomic_DNA"/>
</dbReference>
<evidence type="ECO:0000256" key="1">
    <source>
        <dbReference type="ARBA" id="ARBA00001966"/>
    </source>
</evidence>
<dbReference type="GO" id="GO:0016491">
    <property type="term" value="F:oxidoreductase activity"/>
    <property type="evidence" value="ECO:0007669"/>
    <property type="project" value="InterPro"/>
</dbReference>
<evidence type="ECO:0000313" key="8">
    <source>
        <dbReference type="EMBL" id="MBB5185290.1"/>
    </source>
</evidence>
<comment type="cofactor">
    <cofactor evidence="1">
        <name>[4Fe-4S] cluster</name>
        <dbReference type="ChEBI" id="CHEBI:49883"/>
    </cofactor>
</comment>
<evidence type="ECO:0000256" key="3">
    <source>
        <dbReference type="ARBA" id="ARBA00022723"/>
    </source>
</evidence>
<dbReference type="PROSITE" id="PS51918">
    <property type="entry name" value="RADICAL_SAM"/>
    <property type="match status" value="1"/>
</dbReference>
<dbReference type="SFLD" id="SFLDG01072">
    <property type="entry name" value="dehydrogenase_like"/>
    <property type="match status" value="1"/>
</dbReference>